<evidence type="ECO:0000313" key="3">
    <source>
        <dbReference type="Proteomes" id="UP001385951"/>
    </source>
</evidence>
<comment type="caution">
    <text evidence="2">The sequence shown here is derived from an EMBL/GenBank/DDBJ whole genome shotgun (WGS) entry which is preliminary data.</text>
</comment>
<evidence type="ECO:0000313" key="2">
    <source>
        <dbReference type="EMBL" id="KAK7686407.1"/>
    </source>
</evidence>
<dbReference type="Proteomes" id="UP001385951">
    <property type="component" value="Unassembled WGS sequence"/>
</dbReference>
<protein>
    <submittedName>
        <fullName evidence="2">Uncharacterized protein</fullName>
    </submittedName>
</protein>
<sequence>MPSNKSESSASRAVRVPKRPHASDSLPPSSIHFKEGVKEENESDVGPPKKKTKTGRPVNKIPKSKLPSKERIDRYAKSLRKALEDSRLPADKRKTWKDTTLDRDILVRYKDTARWAARVISPFLVVSYSFPLALRISKSDEHGLCELTKEAEERADEFTRDQALRLYGLMKWRLPQFMEFLPTFQTSTEMKDLFFDILDFMTTKVMSARSCDVGVLRYESMHYLVPYRDYNAPSPSYGRKHQRGFVNIVTGRMLCPQNKLDDFDQNPEEFCLAARNGDIEVSAEDLPSYLYDQDDCNPQDILKGLLRGPFLVKCFRHVFTGKQSACKTSNGPSDSTRSLAKSNRMACVQSYHIVYVGILARFLLNSQKTWKTEDEKFDMTEYHNVLLELFAENKTWAEETLEWWNRRVFSIKPKGSYDGHESAFSLIMKRFAGADANHDPASKPL</sequence>
<proteinExistence type="predicted"/>
<accession>A0AAW0G1Z5</accession>
<dbReference type="EMBL" id="JASBNA010000017">
    <property type="protein sequence ID" value="KAK7686407.1"/>
    <property type="molecule type" value="Genomic_DNA"/>
</dbReference>
<dbReference type="AlphaFoldDB" id="A0AAW0G1Z5"/>
<evidence type="ECO:0000256" key="1">
    <source>
        <dbReference type="SAM" id="MobiDB-lite"/>
    </source>
</evidence>
<organism evidence="2 3">
    <name type="scientific">Cerrena zonata</name>
    <dbReference type="NCBI Taxonomy" id="2478898"/>
    <lineage>
        <taxon>Eukaryota</taxon>
        <taxon>Fungi</taxon>
        <taxon>Dikarya</taxon>
        <taxon>Basidiomycota</taxon>
        <taxon>Agaricomycotina</taxon>
        <taxon>Agaricomycetes</taxon>
        <taxon>Polyporales</taxon>
        <taxon>Cerrenaceae</taxon>
        <taxon>Cerrena</taxon>
    </lineage>
</organism>
<feature type="compositionally biased region" description="Polar residues" evidence="1">
    <location>
        <begin position="1"/>
        <end position="11"/>
    </location>
</feature>
<keyword evidence="3" id="KW-1185">Reference proteome</keyword>
<name>A0AAW0G1Z5_9APHY</name>
<reference evidence="2 3" key="1">
    <citation type="submission" date="2022-09" db="EMBL/GenBank/DDBJ databases">
        <authorList>
            <person name="Palmer J.M."/>
        </authorList>
    </citation>
    <scope>NUCLEOTIDE SEQUENCE [LARGE SCALE GENOMIC DNA]</scope>
    <source>
        <strain evidence="2 3">DSM 7382</strain>
    </source>
</reference>
<feature type="region of interest" description="Disordered" evidence="1">
    <location>
        <begin position="1"/>
        <end position="69"/>
    </location>
</feature>
<dbReference type="InterPro" id="IPR046521">
    <property type="entry name" value="DUF6698"/>
</dbReference>
<dbReference type="Pfam" id="PF20414">
    <property type="entry name" value="DUF6698"/>
    <property type="match status" value="1"/>
</dbReference>
<gene>
    <name evidence="2" type="ORF">QCA50_010631</name>
</gene>